<feature type="transmembrane region" description="Helical" evidence="2">
    <location>
        <begin position="20"/>
        <end position="39"/>
    </location>
</feature>
<gene>
    <name evidence="4" type="ORF">EHS25_010038</name>
</gene>
<dbReference type="AlphaFoldDB" id="A0A427YIF3"/>
<organism evidence="4 5">
    <name type="scientific">Saitozyma podzolica</name>
    <dbReference type="NCBI Taxonomy" id="1890683"/>
    <lineage>
        <taxon>Eukaryota</taxon>
        <taxon>Fungi</taxon>
        <taxon>Dikarya</taxon>
        <taxon>Basidiomycota</taxon>
        <taxon>Agaricomycotina</taxon>
        <taxon>Tremellomycetes</taxon>
        <taxon>Tremellales</taxon>
        <taxon>Trimorphomycetaceae</taxon>
        <taxon>Saitozyma</taxon>
    </lineage>
</organism>
<proteinExistence type="predicted"/>
<sequence>MRWGSSSVELALLGERTLLITAFASAIATTSLILSFQALRREHRTERLKRQVGEDVEEWERSRAGSGVASPEERAERWADGEKTPGGGRAVKEWEKGSLMRLTRNYNFLGEEAMAKVRDSYVVVVGCGGVGSWCALMLLRRSPRRALLDSYLYVLLQLNALLQLNSLFRFNSLLQRMRELESNQYQELSAGVGHLLLIDFDMTTLSSLNRHACATLEDVGSPKVIAMQKFLRKIAPWAQIDAHVGLWRKGDGEALLDGADWVVDAIDNIDTKVDLLTHCHKKGIKVFSSMGAGAKRDPTRVQIADISATYEDPLARSVRRRLRVNGITSGVPPRGGQAPALAEEEFQKGAVKELQAFDDFRVRILPVLGPLPAIFGLEIATFVILDVAGKPLTDYAEIKSRRKLYASLERSLSEREQRWLGLRDQARISVNQDDLALVFEDIYNGRSSLPPRTVLGRPVATRWDKRKELTEDNVVIMSVKDAEKHEAECLKGTRASRRSGGRGGRVRPQQVRRGEEGASVPKGMSWRLGIGMRMRTRTRREA</sequence>
<keyword evidence="2" id="KW-1133">Transmembrane helix</keyword>
<dbReference type="GO" id="GO:0061504">
    <property type="term" value="P:cyclic threonylcarbamoyladenosine biosynthetic process"/>
    <property type="evidence" value="ECO:0007669"/>
    <property type="project" value="TreeGrafter"/>
</dbReference>
<evidence type="ECO:0000259" key="3">
    <source>
        <dbReference type="Pfam" id="PF00899"/>
    </source>
</evidence>
<protein>
    <recommendedName>
        <fullName evidence="3">THIF-type NAD/FAD binding fold domain-containing protein</fullName>
    </recommendedName>
</protein>
<dbReference type="PANTHER" id="PTHR43267:SF2">
    <property type="entry name" value="TRNA THREONYLCARBAMOYLADENOSINE DEHYDRATASE 1-RELATED"/>
    <property type="match status" value="1"/>
</dbReference>
<keyword evidence="2" id="KW-0812">Transmembrane</keyword>
<dbReference type="Proteomes" id="UP000279259">
    <property type="component" value="Unassembled WGS sequence"/>
</dbReference>
<feature type="region of interest" description="Disordered" evidence="1">
    <location>
        <begin position="488"/>
        <end position="523"/>
    </location>
</feature>
<feature type="domain" description="THIF-type NAD/FAD binding fold" evidence="3">
    <location>
        <begin position="103"/>
        <end position="140"/>
    </location>
</feature>
<dbReference type="OrthoDB" id="10265862at2759"/>
<dbReference type="Pfam" id="PF00899">
    <property type="entry name" value="ThiF"/>
    <property type="match status" value="2"/>
</dbReference>
<dbReference type="GO" id="GO:0008641">
    <property type="term" value="F:ubiquitin-like modifier activating enzyme activity"/>
    <property type="evidence" value="ECO:0007669"/>
    <property type="project" value="InterPro"/>
</dbReference>
<dbReference type="InterPro" id="IPR045886">
    <property type="entry name" value="ThiF/MoeB/HesA"/>
</dbReference>
<evidence type="ECO:0000256" key="2">
    <source>
        <dbReference type="SAM" id="Phobius"/>
    </source>
</evidence>
<feature type="region of interest" description="Disordered" evidence="1">
    <location>
        <begin position="61"/>
        <end position="87"/>
    </location>
</feature>
<dbReference type="InterPro" id="IPR000594">
    <property type="entry name" value="ThiF_NAD_FAD-bd"/>
</dbReference>
<dbReference type="CDD" id="cd00755">
    <property type="entry name" value="YgdL_like"/>
    <property type="match status" value="1"/>
</dbReference>
<keyword evidence="2" id="KW-0472">Membrane</keyword>
<comment type="caution">
    <text evidence="4">The sequence shown here is derived from an EMBL/GenBank/DDBJ whole genome shotgun (WGS) entry which is preliminary data.</text>
</comment>
<dbReference type="GO" id="GO:0005741">
    <property type="term" value="C:mitochondrial outer membrane"/>
    <property type="evidence" value="ECO:0007669"/>
    <property type="project" value="TreeGrafter"/>
</dbReference>
<evidence type="ECO:0000313" key="4">
    <source>
        <dbReference type="EMBL" id="RSH90862.1"/>
    </source>
</evidence>
<evidence type="ECO:0000313" key="5">
    <source>
        <dbReference type="Proteomes" id="UP000279259"/>
    </source>
</evidence>
<dbReference type="STRING" id="1890683.A0A427YIF3"/>
<name>A0A427YIF3_9TREE</name>
<feature type="transmembrane region" description="Helical" evidence="2">
    <location>
        <begin position="121"/>
        <end position="139"/>
    </location>
</feature>
<feature type="compositionally biased region" description="Basic and acidic residues" evidence="1">
    <location>
        <begin position="71"/>
        <end position="83"/>
    </location>
</feature>
<dbReference type="Gene3D" id="3.40.50.720">
    <property type="entry name" value="NAD(P)-binding Rossmann-like Domain"/>
    <property type="match status" value="1"/>
</dbReference>
<evidence type="ECO:0000256" key="1">
    <source>
        <dbReference type="SAM" id="MobiDB-lite"/>
    </source>
</evidence>
<reference evidence="4 5" key="1">
    <citation type="submission" date="2018-11" db="EMBL/GenBank/DDBJ databases">
        <title>Genome sequence of Saitozyma podzolica DSM 27192.</title>
        <authorList>
            <person name="Aliyu H."/>
            <person name="Gorte O."/>
            <person name="Ochsenreither K."/>
        </authorList>
    </citation>
    <scope>NUCLEOTIDE SEQUENCE [LARGE SCALE GENOMIC DNA]</scope>
    <source>
        <strain evidence="4 5">DSM 27192</strain>
    </source>
</reference>
<dbReference type="PANTHER" id="PTHR43267">
    <property type="entry name" value="TRNA THREONYLCARBAMOYLADENOSINE DEHYDRATASE"/>
    <property type="match status" value="1"/>
</dbReference>
<dbReference type="InterPro" id="IPR035985">
    <property type="entry name" value="Ubiquitin-activating_enz"/>
</dbReference>
<feature type="domain" description="THIF-type NAD/FAD binding fold" evidence="3">
    <location>
        <begin position="189"/>
        <end position="394"/>
    </location>
</feature>
<keyword evidence="5" id="KW-1185">Reference proteome</keyword>
<accession>A0A427YIF3</accession>
<dbReference type="GO" id="GO:0061503">
    <property type="term" value="F:tRNA threonylcarbamoyladenosine dehydratase"/>
    <property type="evidence" value="ECO:0007669"/>
    <property type="project" value="TreeGrafter"/>
</dbReference>
<dbReference type="EMBL" id="RSCD01000009">
    <property type="protein sequence ID" value="RSH90862.1"/>
    <property type="molecule type" value="Genomic_DNA"/>
</dbReference>
<dbReference type="SUPFAM" id="SSF69572">
    <property type="entry name" value="Activating enzymes of the ubiquitin-like proteins"/>
    <property type="match status" value="2"/>
</dbReference>